<sequence>MEGSKSESVESQKAKYCDMSKTHSQLQTQQNECEMVLDELQRLDESATIYKTTGPILSTQSKSDAVATITKRLEYIKAQLSTVEQQLQKLAQQMNLS</sequence>
<gene>
    <name evidence="4" type="ORF">BdWA1_000241</name>
</gene>
<dbReference type="GO" id="GO:0051087">
    <property type="term" value="F:protein-folding chaperone binding"/>
    <property type="evidence" value="ECO:0007669"/>
    <property type="project" value="TreeGrafter"/>
</dbReference>
<dbReference type="PANTHER" id="PTHR21431">
    <property type="entry name" value="PREFOLDIN SUBUNIT 6"/>
    <property type="match status" value="1"/>
</dbReference>
<evidence type="ECO:0000313" key="5">
    <source>
        <dbReference type="Proteomes" id="UP001214638"/>
    </source>
</evidence>
<dbReference type="PANTHER" id="PTHR21431:SF0">
    <property type="entry name" value="PREFOLDIN SUBUNIT 6"/>
    <property type="match status" value="1"/>
</dbReference>
<protein>
    <submittedName>
        <fullName evidence="4">Bifunctional Prefoldin beta-like/Prefoldin</fullName>
    </submittedName>
</protein>
<dbReference type="GO" id="GO:0051082">
    <property type="term" value="F:unfolded protein binding"/>
    <property type="evidence" value="ECO:0007669"/>
    <property type="project" value="InterPro"/>
</dbReference>
<dbReference type="InterPro" id="IPR009053">
    <property type="entry name" value="Prefoldin"/>
</dbReference>
<feature type="compositionally biased region" description="Basic and acidic residues" evidence="3">
    <location>
        <begin position="1"/>
        <end position="21"/>
    </location>
</feature>
<keyword evidence="2" id="KW-0143">Chaperone</keyword>
<dbReference type="KEGG" id="bdw:94334539"/>
<dbReference type="GO" id="GO:0051131">
    <property type="term" value="P:chaperone-mediated protein complex assembly"/>
    <property type="evidence" value="ECO:0007669"/>
    <property type="project" value="TreeGrafter"/>
</dbReference>
<proteinExistence type="inferred from homology"/>
<name>A0AAD9PLY9_9APIC</name>
<organism evidence="4 5">
    <name type="scientific">Babesia duncani</name>
    <dbReference type="NCBI Taxonomy" id="323732"/>
    <lineage>
        <taxon>Eukaryota</taxon>
        <taxon>Sar</taxon>
        <taxon>Alveolata</taxon>
        <taxon>Apicomplexa</taxon>
        <taxon>Aconoidasida</taxon>
        <taxon>Piroplasmida</taxon>
        <taxon>Babesiidae</taxon>
        <taxon>Babesia</taxon>
    </lineage>
</organism>
<accession>A0AAD9PLY9</accession>
<comment type="caution">
    <text evidence="4">The sequence shown here is derived from an EMBL/GenBank/DDBJ whole genome shotgun (WGS) entry which is preliminary data.</text>
</comment>
<comment type="similarity">
    <text evidence="1">Belongs to the prefoldin subunit beta family.</text>
</comment>
<dbReference type="GO" id="GO:0006457">
    <property type="term" value="P:protein folding"/>
    <property type="evidence" value="ECO:0007669"/>
    <property type="project" value="InterPro"/>
</dbReference>
<dbReference type="SUPFAM" id="SSF46579">
    <property type="entry name" value="Prefoldin"/>
    <property type="match status" value="1"/>
</dbReference>
<evidence type="ECO:0000256" key="3">
    <source>
        <dbReference type="SAM" id="MobiDB-lite"/>
    </source>
</evidence>
<dbReference type="GO" id="GO:0016272">
    <property type="term" value="C:prefoldin complex"/>
    <property type="evidence" value="ECO:0007669"/>
    <property type="project" value="InterPro"/>
</dbReference>
<keyword evidence="5" id="KW-1185">Reference proteome</keyword>
<dbReference type="EMBL" id="JALLKP010000001">
    <property type="protein sequence ID" value="KAK2197242.1"/>
    <property type="molecule type" value="Genomic_DNA"/>
</dbReference>
<dbReference type="GO" id="GO:0005737">
    <property type="term" value="C:cytoplasm"/>
    <property type="evidence" value="ECO:0007669"/>
    <property type="project" value="TreeGrafter"/>
</dbReference>
<dbReference type="Proteomes" id="UP001214638">
    <property type="component" value="Unassembled WGS sequence"/>
</dbReference>
<evidence type="ECO:0000256" key="2">
    <source>
        <dbReference type="ARBA" id="ARBA00023186"/>
    </source>
</evidence>
<evidence type="ECO:0000313" key="4">
    <source>
        <dbReference type="EMBL" id="KAK2197242.1"/>
    </source>
</evidence>
<feature type="region of interest" description="Disordered" evidence="3">
    <location>
        <begin position="1"/>
        <end position="23"/>
    </location>
</feature>
<dbReference type="AlphaFoldDB" id="A0AAD9PLY9"/>
<reference evidence="4" key="1">
    <citation type="journal article" date="2023" name="Nat. Microbiol.">
        <title>Babesia duncani multi-omics identifies virulence factors and drug targets.</title>
        <authorList>
            <person name="Singh P."/>
            <person name="Lonardi S."/>
            <person name="Liang Q."/>
            <person name="Vydyam P."/>
            <person name="Khabirova E."/>
            <person name="Fang T."/>
            <person name="Gihaz S."/>
            <person name="Thekkiniath J."/>
            <person name="Munshi M."/>
            <person name="Abel S."/>
            <person name="Ciampossin L."/>
            <person name="Batugedara G."/>
            <person name="Gupta M."/>
            <person name="Lu X.M."/>
            <person name="Lenz T."/>
            <person name="Chakravarty S."/>
            <person name="Cornillot E."/>
            <person name="Hu Y."/>
            <person name="Ma W."/>
            <person name="Gonzalez L.M."/>
            <person name="Sanchez S."/>
            <person name="Estrada K."/>
            <person name="Sanchez-Flores A."/>
            <person name="Montero E."/>
            <person name="Harb O.S."/>
            <person name="Le Roch K.G."/>
            <person name="Mamoun C.B."/>
        </authorList>
    </citation>
    <scope>NUCLEOTIDE SEQUENCE</scope>
    <source>
        <strain evidence="4">WA1</strain>
    </source>
</reference>
<dbReference type="RefSeq" id="XP_067804084.1">
    <property type="nucleotide sequence ID" value="XM_067945293.1"/>
</dbReference>
<dbReference type="GeneID" id="94334539"/>
<dbReference type="InterPro" id="IPR002777">
    <property type="entry name" value="PFD_beta-like"/>
</dbReference>
<dbReference type="Pfam" id="PF01920">
    <property type="entry name" value="Prefoldin_2"/>
    <property type="match status" value="1"/>
</dbReference>
<evidence type="ECO:0000256" key="1">
    <source>
        <dbReference type="ARBA" id="ARBA00008045"/>
    </source>
</evidence>
<dbReference type="Gene3D" id="1.10.287.370">
    <property type="match status" value="1"/>
</dbReference>
<dbReference type="CDD" id="cd23161">
    <property type="entry name" value="Prefoldin_6"/>
    <property type="match status" value="1"/>
</dbReference>